<feature type="transmembrane region" description="Helical" evidence="11">
    <location>
        <begin position="59"/>
        <end position="80"/>
    </location>
</feature>
<evidence type="ECO:0000256" key="7">
    <source>
        <dbReference type="ARBA" id="ARBA00022927"/>
    </source>
</evidence>
<feature type="compositionally biased region" description="Gly residues" evidence="10">
    <location>
        <begin position="154"/>
        <end position="173"/>
    </location>
</feature>
<dbReference type="Proteomes" id="UP001165069">
    <property type="component" value="Unassembled WGS sequence"/>
</dbReference>
<comment type="subcellular location">
    <subcellularLocation>
        <location evidence="1">Cell inner membrane</location>
        <topology evidence="1">Single-pass membrane protein</topology>
        <orientation evidence="1">Periplasmic side</orientation>
    </subcellularLocation>
</comment>
<gene>
    <name evidence="13" type="ORF">GETHLI_01560</name>
</gene>
<protein>
    <recommendedName>
        <fullName evidence="12">TonB C-terminal domain-containing protein</fullName>
    </recommendedName>
</protein>
<dbReference type="InterPro" id="IPR051045">
    <property type="entry name" value="TonB-dependent_transducer"/>
</dbReference>
<evidence type="ECO:0000256" key="5">
    <source>
        <dbReference type="ARBA" id="ARBA00022519"/>
    </source>
</evidence>
<keyword evidence="4" id="KW-1003">Cell membrane</keyword>
<organism evidence="13 14">
    <name type="scientific">Geothrix limicola</name>
    <dbReference type="NCBI Taxonomy" id="2927978"/>
    <lineage>
        <taxon>Bacteria</taxon>
        <taxon>Pseudomonadati</taxon>
        <taxon>Acidobacteriota</taxon>
        <taxon>Holophagae</taxon>
        <taxon>Holophagales</taxon>
        <taxon>Holophagaceae</taxon>
        <taxon>Geothrix</taxon>
    </lineage>
</organism>
<keyword evidence="3" id="KW-0813">Transport</keyword>
<evidence type="ECO:0000256" key="8">
    <source>
        <dbReference type="ARBA" id="ARBA00022989"/>
    </source>
</evidence>
<keyword evidence="9 11" id="KW-0472">Membrane</keyword>
<accession>A0ABQ5QC68</accession>
<dbReference type="Gene3D" id="3.30.1150.10">
    <property type="match status" value="1"/>
</dbReference>
<evidence type="ECO:0000259" key="12">
    <source>
        <dbReference type="PROSITE" id="PS52015"/>
    </source>
</evidence>
<keyword evidence="8 11" id="KW-1133">Transmembrane helix</keyword>
<evidence type="ECO:0000256" key="2">
    <source>
        <dbReference type="ARBA" id="ARBA00006555"/>
    </source>
</evidence>
<evidence type="ECO:0000256" key="6">
    <source>
        <dbReference type="ARBA" id="ARBA00022692"/>
    </source>
</evidence>
<reference evidence="13 14" key="1">
    <citation type="journal article" date="2023" name="Antonie Van Leeuwenhoek">
        <title>Mesoterricola silvestris gen. nov., sp. nov., Mesoterricola sediminis sp. nov., Geothrix oryzae sp. nov., Geothrix edaphica sp. nov., Geothrix rubra sp. nov., and Geothrix limicola sp. nov., six novel members of Acidobacteriota isolated from soils.</title>
        <authorList>
            <person name="Itoh H."/>
            <person name="Sugisawa Y."/>
            <person name="Mise K."/>
            <person name="Xu Z."/>
            <person name="Kuniyasu M."/>
            <person name="Ushijima N."/>
            <person name="Kawano K."/>
            <person name="Kobayashi E."/>
            <person name="Shiratori Y."/>
            <person name="Masuda Y."/>
            <person name="Senoo K."/>
        </authorList>
    </citation>
    <scope>NUCLEOTIDE SEQUENCE [LARGE SCALE GENOMIC DNA]</scope>
    <source>
        <strain evidence="13 14">Red804</strain>
    </source>
</reference>
<dbReference type="EMBL" id="BSDE01000001">
    <property type="protein sequence ID" value="GLH71654.1"/>
    <property type="molecule type" value="Genomic_DNA"/>
</dbReference>
<evidence type="ECO:0000256" key="1">
    <source>
        <dbReference type="ARBA" id="ARBA00004383"/>
    </source>
</evidence>
<evidence type="ECO:0000256" key="10">
    <source>
        <dbReference type="SAM" id="MobiDB-lite"/>
    </source>
</evidence>
<feature type="domain" description="TonB C-terminal" evidence="12">
    <location>
        <begin position="192"/>
        <end position="283"/>
    </location>
</feature>
<dbReference type="SUPFAM" id="SSF74653">
    <property type="entry name" value="TolA/TonB C-terminal domain"/>
    <property type="match status" value="1"/>
</dbReference>
<feature type="region of interest" description="Disordered" evidence="10">
    <location>
        <begin position="98"/>
        <end position="128"/>
    </location>
</feature>
<evidence type="ECO:0000256" key="4">
    <source>
        <dbReference type="ARBA" id="ARBA00022475"/>
    </source>
</evidence>
<dbReference type="InterPro" id="IPR006260">
    <property type="entry name" value="TonB/TolA_C"/>
</dbReference>
<dbReference type="PROSITE" id="PS52015">
    <property type="entry name" value="TONB_CTD"/>
    <property type="match status" value="1"/>
</dbReference>
<keyword evidence="14" id="KW-1185">Reference proteome</keyword>
<dbReference type="PANTHER" id="PTHR33446">
    <property type="entry name" value="PROTEIN TONB-RELATED"/>
    <property type="match status" value="1"/>
</dbReference>
<evidence type="ECO:0000313" key="14">
    <source>
        <dbReference type="Proteomes" id="UP001165069"/>
    </source>
</evidence>
<dbReference type="RefSeq" id="WP_285569000.1">
    <property type="nucleotide sequence ID" value="NZ_BSDE01000001.1"/>
</dbReference>
<evidence type="ECO:0000256" key="9">
    <source>
        <dbReference type="ARBA" id="ARBA00023136"/>
    </source>
</evidence>
<keyword evidence="7" id="KW-0653">Protein transport</keyword>
<evidence type="ECO:0000313" key="13">
    <source>
        <dbReference type="EMBL" id="GLH71654.1"/>
    </source>
</evidence>
<keyword evidence="5" id="KW-0997">Cell inner membrane</keyword>
<feature type="region of interest" description="Disordered" evidence="10">
    <location>
        <begin position="144"/>
        <end position="173"/>
    </location>
</feature>
<comment type="similarity">
    <text evidence="2">Belongs to the TonB family.</text>
</comment>
<keyword evidence="6 11" id="KW-0812">Transmembrane</keyword>
<proteinExistence type="inferred from homology"/>
<name>A0ABQ5QC68_9BACT</name>
<comment type="caution">
    <text evidence="13">The sequence shown here is derived from an EMBL/GenBank/DDBJ whole genome shotgun (WGS) entry which is preliminary data.</text>
</comment>
<dbReference type="NCBIfam" id="TIGR01352">
    <property type="entry name" value="tonB_Cterm"/>
    <property type="match status" value="1"/>
</dbReference>
<dbReference type="InterPro" id="IPR037682">
    <property type="entry name" value="TonB_C"/>
</dbReference>
<sequence>MGNALASTVLSIPLRDHVAPAPASAPTPAPSYPAAASAGGLLAEPPALGTLPKGPRTRIWAVSATAYAGLLAAGVAMAVAPPRQGVPPRIVTLSLDSFEDLPAAPPPPAGGAETSHASAQPRAEEVAPVQPAVEALSSMDTVANPVPVLPSGSLSGGHPGGQPGGVTGGQVGGQAGGQFGGLVGGITEAVAPPRFDAAYLQNPEPTYPALSKRFGEEGRVILRVLVNPEGQPEQVEVRQSSGHARLDQAALGTVRRWRFTPARRGSERLAAWVLVPLSFQLDA</sequence>
<dbReference type="Pfam" id="PF03544">
    <property type="entry name" value="TonB_C"/>
    <property type="match status" value="1"/>
</dbReference>
<dbReference type="PANTHER" id="PTHR33446:SF2">
    <property type="entry name" value="PROTEIN TONB"/>
    <property type="match status" value="1"/>
</dbReference>
<evidence type="ECO:0000256" key="11">
    <source>
        <dbReference type="SAM" id="Phobius"/>
    </source>
</evidence>
<evidence type="ECO:0000256" key="3">
    <source>
        <dbReference type="ARBA" id="ARBA00022448"/>
    </source>
</evidence>